<dbReference type="SUPFAM" id="SSF51197">
    <property type="entry name" value="Clavaminate synthase-like"/>
    <property type="match status" value="1"/>
</dbReference>
<dbReference type="Gene3D" id="2.60.120.620">
    <property type="entry name" value="q2cbj1_9rhob like domain"/>
    <property type="match status" value="1"/>
</dbReference>
<evidence type="ECO:0000313" key="1">
    <source>
        <dbReference type="EMBL" id="CAF3948044.1"/>
    </source>
</evidence>
<evidence type="ECO:0008006" key="3">
    <source>
        <dbReference type="Google" id="ProtNLM"/>
    </source>
</evidence>
<accession>A0A819KDR5</accession>
<dbReference type="SUPFAM" id="SSF48371">
    <property type="entry name" value="ARM repeat"/>
    <property type="match status" value="1"/>
</dbReference>
<comment type="caution">
    <text evidence="1">The sequence shown here is derived from an EMBL/GenBank/DDBJ whole genome shotgun (WGS) entry which is preliminary data.</text>
</comment>
<evidence type="ECO:0000313" key="2">
    <source>
        <dbReference type="Proteomes" id="UP000663868"/>
    </source>
</evidence>
<protein>
    <recommendedName>
        <fullName evidence="3">Phytanoyl-CoA dioxygenase</fullName>
    </recommendedName>
</protein>
<dbReference type="Pfam" id="PF05721">
    <property type="entry name" value="PhyH"/>
    <property type="match status" value="1"/>
</dbReference>
<organism evidence="1 2">
    <name type="scientific">Adineta steineri</name>
    <dbReference type="NCBI Taxonomy" id="433720"/>
    <lineage>
        <taxon>Eukaryota</taxon>
        <taxon>Metazoa</taxon>
        <taxon>Spiralia</taxon>
        <taxon>Gnathifera</taxon>
        <taxon>Rotifera</taxon>
        <taxon>Eurotatoria</taxon>
        <taxon>Bdelloidea</taxon>
        <taxon>Adinetida</taxon>
        <taxon>Adinetidae</taxon>
        <taxon>Adineta</taxon>
    </lineage>
</organism>
<proteinExistence type="predicted"/>
<name>A0A819KDR5_9BILA</name>
<dbReference type="Proteomes" id="UP000663868">
    <property type="component" value="Unassembled WGS sequence"/>
</dbReference>
<reference evidence="1" key="1">
    <citation type="submission" date="2021-02" db="EMBL/GenBank/DDBJ databases">
        <authorList>
            <person name="Nowell W R."/>
        </authorList>
    </citation>
    <scope>NUCLEOTIDE SEQUENCE</scope>
</reference>
<dbReference type="Gene3D" id="1.25.10.10">
    <property type="entry name" value="Leucine-rich Repeat Variant"/>
    <property type="match status" value="1"/>
</dbReference>
<dbReference type="Pfam" id="PF13646">
    <property type="entry name" value="HEAT_2"/>
    <property type="match status" value="1"/>
</dbReference>
<dbReference type="InterPro" id="IPR011989">
    <property type="entry name" value="ARM-like"/>
</dbReference>
<sequence>MDTSFLLTDKQVQDFLINGYLILQPISLDENYHSSIFTEALSIFTKEGNPGNNILARIPQLQSVFDDPIVSGALESLLGSNYTMQPNRYAHLSKPGCKGEQWHKDSYYGYKKLLRHHQLRYIMAMYYPQNTTIEMGSTALKPRSQYDVMDPKINRNNDMENDICMTYAAGTVVLIHYDIVHRRTVNRTKDTHCFMFKFQFNRLEEPTKPTWNHNSMNAAYDANDADLLQPIVKHIWNWMIGGVNILQQLSIDQDILEWERQLNDTDGKLRLNAAYNLALSNQYKILINHLYKIKETSYLEVVYALTACRYNKDAITELQTILKTEEKNEYLASCIAFIFSEMGSVALETLPLLIHVMETSDSWLVKQYCCEALGTIQSNDQHDIDMTIRCLTQVLANRDQQLNSKEASHTRFTAALSLAKIGGNAVKAIPVLKDALYFDQNRYVNGNALLALERIGTSEALKIVGNYLKTSRWCAKTSPTSLL</sequence>
<gene>
    <name evidence="1" type="ORF">KXQ929_LOCUS25439</name>
</gene>
<dbReference type="InterPro" id="IPR016024">
    <property type="entry name" value="ARM-type_fold"/>
</dbReference>
<dbReference type="InterPro" id="IPR008775">
    <property type="entry name" value="Phytyl_CoA_dOase-like"/>
</dbReference>
<dbReference type="EMBL" id="CAJOBB010002206">
    <property type="protein sequence ID" value="CAF3948044.1"/>
    <property type="molecule type" value="Genomic_DNA"/>
</dbReference>
<dbReference type="AlphaFoldDB" id="A0A819KDR5"/>